<dbReference type="InterPro" id="IPR011514">
    <property type="entry name" value="Secretin_N_2"/>
</dbReference>
<feature type="compositionally biased region" description="Low complexity" evidence="4">
    <location>
        <begin position="189"/>
        <end position="216"/>
    </location>
</feature>
<feature type="region of interest" description="Disordered" evidence="4">
    <location>
        <begin position="189"/>
        <end position="225"/>
    </location>
</feature>
<dbReference type="GO" id="GO:0019867">
    <property type="term" value="C:outer membrane"/>
    <property type="evidence" value="ECO:0007669"/>
    <property type="project" value="InterPro"/>
</dbReference>
<comment type="caution">
    <text evidence="7">The sequence shown here is derived from an EMBL/GenBank/DDBJ whole genome shotgun (WGS) entry which is preliminary data.</text>
</comment>
<evidence type="ECO:0000256" key="1">
    <source>
        <dbReference type="ARBA" id="ARBA00004370"/>
    </source>
</evidence>
<dbReference type="NCBIfam" id="TIGR02520">
    <property type="entry name" value="pilus_B_mal_scr"/>
    <property type="match status" value="1"/>
</dbReference>
<evidence type="ECO:0000256" key="3">
    <source>
        <dbReference type="ARBA" id="ARBA00023136"/>
    </source>
</evidence>
<sequence>MSRKAQASGDIARGQVNEQMRTSQGALVWTDKPWVNLKPVPTVTVSRKHEHFPDCQITLARDGLTLQEIGERITALCGVRVIFSPDALAAGQSEGTTRALTGPLPVPDDNGRIPLDQAGGGETTRVAGASRVLNGLRWQGKLSGLLDMIAARTGLTPRMDNGAILFSLMETRTFQFTFLNTNITSNASVTSGSTSSMGTSGGSTTSSSVSGDSSSSQQTTLDQSRNVYDDMKKTLETMLTPQKGRFWLSASTGTLTVTDTPSVLNSIAAYVEQQNRQMNRQVRLNVQVLSVSTSRKEQMGLDWNIVYKSLRSAGASLNNVSGDITNATSASVSVLDSATGNAAKFAGSSLLIKALSEQGDVSVVTSQGSVTTNLTPVPIQMADQTVYVAQSSTTTTTDVGATTSLTPGMMTTGFNMTLLPLIQDDGDVQLQVAFNLSDPPTIRSFTSKDGNSYIEMPYTKLRSLSQKTNLRAGQSLVLTGFDQSNTRMTKDGTFTPGNFLLGGGRDGEDTRSTLVIIITPELTGNGG</sequence>
<keyword evidence="2" id="KW-0732">Signal</keyword>
<dbReference type="EMBL" id="AAKSWE010000026">
    <property type="protein sequence ID" value="ECV0369118.1"/>
    <property type="molecule type" value="Genomic_DNA"/>
</dbReference>
<dbReference type="InterPro" id="IPR013359">
    <property type="entry name" value="Pilus_4B_PilN"/>
</dbReference>
<dbReference type="GO" id="GO:0009306">
    <property type="term" value="P:protein secretion"/>
    <property type="evidence" value="ECO:0007669"/>
    <property type="project" value="InterPro"/>
</dbReference>
<evidence type="ECO:0000256" key="4">
    <source>
        <dbReference type="SAM" id="MobiDB-lite"/>
    </source>
</evidence>
<dbReference type="InterPro" id="IPR050810">
    <property type="entry name" value="Bact_Secretion_Sys_Channel"/>
</dbReference>
<evidence type="ECO:0000256" key="2">
    <source>
        <dbReference type="ARBA" id="ARBA00022729"/>
    </source>
</evidence>
<dbReference type="AlphaFoldDB" id="A0A607YAD2"/>
<reference evidence="7" key="1">
    <citation type="submission" date="2018-09" db="EMBL/GenBank/DDBJ databases">
        <authorList>
            <consortium name="GenomeTrakr network: Whole genome sequencing for foodborne pathogen traceback"/>
        </authorList>
    </citation>
    <scope>NUCLEOTIDE SEQUENCE</scope>
    <source>
        <strain evidence="7">FSIS21822039</strain>
    </source>
</reference>
<dbReference type="Pfam" id="PF00263">
    <property type="entry name" value="Secretin"/>
    <property type="match status" value="1"/>
</dbReference>
<evidence type="ECO:0000259" key="6">
    <source>
        <dbReference type="Pfam" id="PF07655"/>
    </source>
</evidence>
<feature type="domain" description="Type II/III secretion system secretin-like" evidence="5">
    <location>
        <begin position="354"/>
        <end position="522"/>
    </location>
</feature>
<feature type="domain" description="Secretin N-terminal" evidence="6">
    <location>
        <begin position="171"/>
        <end position="253"/>
    </location>
</feature>
<keyword evidence="3" id="KW-0472">Membrane</keyword>
<name>A0A607YAD2_SALET</name>
<accession>A0A607YAD2</accession>
<dbReference type="InterPro" id="IPR004846">
    <property type="entry name" value="T2SS/T3SS_dom"/>
</dbReference>
<dbReference type="GO" id="GO:0009297">
    <property type="term" value="P:pilus assembly"/>
    <property type="evidence" value="ECO:0007669"/>
    <property type="project" value="InterPro"/>
</dbReference>
<gene>
    <name evidence="7" type="ORF">D3D97_20270</name>
</gene>
<comment type="subcellular location">
    <subcellularLocation>
        <location evidence="1">Membrane</location>
    </subcellularLocation>
</comment>
<dbReference type="PANTHER" id="PTHR30332:SF24">
    <property type="entry name" value="SECRETIN GSPD-RELATED"/>
    <property type="match status" value="1"/>
</dbReference>
<proteinExistence type="predicted"/>
<evidence type="ECO:0000313" key="7">
    <source>
        <dbReference type="EMBL" id="ECV0369118.1"/>
    </source>
</evidence>
<dbReference type="Pfam" id="PF07655">
    <property type="entry name" value="Secretin_N_2"/>
    <property type="match status" value="1"/>
</dbReference>
<evidence type="ECO:0000259" key="5">
    <source>
        <dbReference type="Pfam" id="PF00263"/>
    </source>
</evidence>
<dbReference type="PANTHER" id="PTHR30332">
    <property type="entry name" value="PROBABLE GENERAL SECRETION PATHWAY PROTEIN D"/>
    <property type="match status" value="1"/>
</dbReference>
<protein>
    <submittedName>
        <fullName evidence="7">PilN family type IVB pilus formation outer membrane protein</fullName>
    </submittedName>
</protein>
<organism evidence="7">
    <name type="scientific">Salmonella enterica subsp. enterica serovar Albany</name>
    <dbReference type="NCBI Taxonomy" id="211968"/>
    <lineage>
        <taxon>Bacteria</taxon>
        <taxon>Pseudomonadati</taxon>
        <taxon>Pseudomonadota</taxon>
        <taxon>Gammaproteobacteria</taxon>
        <taxon>Enterobacterales</taxon>
        <taxon>Enterobacteriaceae</taxon>
        <taxon>Salmonella</taxon>
    </lineage>
</organism>